<proteinExistence type="predicted"/>
<accession>A0ACC1SSK3</accession>
<protein>
    <submittedName>
        <fullName evidence="1">Uncharacterized protein</fullName>
    </submittedName>
</protein>
<dbReference type="EMBL" id="JANHOG010001053">
    <property type="protein sequence ID" value="KAJ3545542.1"/>
    <property type="molecule type" value="Genomic_DNA"/>
</dbReference>
<name>A0ACC1SSK3_9APHY</name>
<reference evidence="1" key="1">
    <citation type="submission" date="2022-07" db="EMBL/GenBank/DDBJ databases">
        <title>Genome Sequence of Phlebia brevispora.</title>
        <authorList>
            <person name="Buettner E."/>
        </authorList>
    </citation>
    <scope>NUCLEOTIDE SEQUENCE</scope>
    <source>
        <strain evidence="1">MPL23</strain>
    </source>
</reference>
<gene>
    <name evidence="1" type="ORF">NM688_g5614</name>
</gene>
<evidence type="ECO:0000313" key="2">
    <source>
        <dbReference type="Proteomes" id="UP001148662"/>
    </source>
</evidence>
<keyword evidence="2" id="KW-1185">Reference proteome</keyword>
<evidence type="ECO:0000313" key="1">
    <source>
        <dbReference type="EMBL" id="KAJ3545542.1"/>
    </source>
</evidence>
<comment type="caution">
    <text evidence="1">The sequence shown here is derived from an EMBL/GenBank/DDBJ whole genome shotgun (WGS) entry which is preliminary data.</text>
</comment>
<dbReference type="Proteomes" id="UP001148662">
    <property type="component" value="Unassembled WGS sequence"/>
</dbReference>
<organism evidence="1 2">
    <name type="scientific">Phlebia brevispora</name>
    <dbReference type="NCBI Taxonomy" id="194682"/>
    <lineage>
        <taxon>Eukaryota</taxon>
        <taxon>Fungi</taxon>
        <taxon>Dikarya</taxon>
        <taxon>Basidiomycota</taxon>
        <taxon>Agaricomycotina</taxon>
        <taxon>Agaricomycetes</taxon>
        <taxon>Polyporales</taxon>
        <taxon>Meruliaceae</taxon>
        <taxon>Phlebia</taxon>
    </lineage>
</organism>
<sequence>MFRVSPWITYDPAPEARQEGLTRTNNHFYNMPEDVEMDAPQISTLRDEETPEPQPTPARTSKFRVKLLVNENKAKRNGGSGPSASHKHSAPSVESEEEDEDEEEEEDQLIDDEDEESKTAVPSTAATPDKRGTAAKRGTASTGRGRGRGGGRRKVARTDTPTPSGLGSEATGTTSAPAPSGRKRGAGRGGGARAPRKRNAKPAIAIASHLADETGSISESYAATAASSPAAHDDHSPEPIDILSHPQSTISIAPATATEDIVNLEGIPLPLYPLPSKPFAVAPPQKLVQSVAPIIPLDKTGKKVRHWRQANREVRGIAGGRWFAKCWIGEKESEFASTQAAAAAAAALQSSSQAIADRENLSNLSSVAIPKLPGISLSARGPGRPRIHPKIESNLTTNASSRAQSIASDSAPTPSVPKKRTHTQMSSAAETPSISTPVP</sequence>